<protein>
    <submittedName>
        <fullName evidence="2">Uncharacterized protein</fullName>
    </submittedName>
</protein>
<keyword evidence="3" id="KW-1185">Reference proteome</keyword>
<name>A0AAV7MPB5_PLEWA</name>
<feature type="compositionally biased region" description="Basic and acidic residues" evidence="1">
    <location>
        <begin position="1"/>
        <end position="11"/>
    </location>
</feature>
<dbReference type="Proteomes" id="UP001066276">
    <property type="component" value="Chromosome 10"/>
</dbReference>
<organism evidence="2 3">
    <name type="scientific">Pleurodeles waltl</name>
    <name type="common">Iberian ribbed newt</name>
    <dbReference type="NCBI Taxonomy" id="8319"/>
    <lineage>
        <taxon>Eukaryota</taxon>
        <taxon>Metazoa</taxon>
        <taxon>Chordata</taxon>
        <taxon>Craniata</taxon>
        <taxon>Vertebrata</taxon>
        <taxon>Euteleostomi</taxon>
        <taxon>Amphibia</taxon>
        <taxon>Batrachia</taxon>
        <taxon>Caudata</taxon>
        <taxon>Salamandroidea</taxon>
        <taxon>Salamandridae</taxon>
        <taxon>Pleurodelinae</taxon>
        <taxon>Pleurodeles</taxon>
    </lineage>
</organism>
<comment type="caution">
    <text evidence="2">The sequence shown here is derived from an EMBL/GenBank/DDBJ whole genome shotgun (WGS) entry which is preliminary data.</text>
</comment>
<reference evidence="2" key="1">
    <citation type="journal article" date="2022" name="bioRxiv">
        <title>Sequencing and chromosome-scale assembly of the giantPleurodeles waltlgenome.</title>
        <authorList>
            <person name="Brown T."/>
            <person name="Elewa A."/>
            <person name="Iarovenko S."/>
            <person name="Subramanian E."/>
            <person name="Araus A.J."/>
            <person name="Petzold A."/>
            <person name="Susuki M."/>
            <person name="Suzuki K.-i.T."/>
            <person name="Hayashi T."/>
            <person name="Toyoda A."/>
            <person name="Oliveira C."/>
            <person name="Osipova E."/>
            <person name="Leigh N.D."/>
            <person name="Simon A."/>
            <person name="Yun M.H."/>
        </authorList>
    </citation>
    <scope>NUCLEOTIDE SEQUENCE</scope>
    <source>
        <strain evidence="2">20211129_DDA</strain>
        <tissue evidence="2">Liver</tissue>
    </source>
</reference>
<accession>A0AAV7MPB5</accession>
<proteinExistence type="predicted"/>
<evidence type="ECO:0000313" key="2">
    <source>
        <dbReference type="EMBL" id="KAJ1102065.1"/>
    </source>
</evidence>
<gene>
    <name evidence="2" type="ORF">NDU88_007123</name>
</gene>
<dbReference type="AlphaFoldDB" id="A0AAV7MPB5"/>
<evidence type="ECO:0000256" key="1">
    <source>
        <dbReference type="SAM" id="MobiDB-lite"/>
    </source>
</evidence>
<sequence length="82" mass="9299">MRTCVQKEARRGALPVREGSRATGFHPSSARRRSSKCTLPLYPQPRDQQQIEETNRQNKAAELLCMCPSNTLRNIELSALPF</sequence>
<dbReference type="EMBL" id="JANPWB010000014">
    <property type="protein sequence ID" value="KAJ1102065.1"/>
    <property type="molecule type" value="Genomic_DNA"/>
</dbReference>
<feature type="region of interest" description="Disordered" evidence="1">
    <location>
        <begin position="1"/>
        <end position="42"/>
    </location>
</feature>
<evidence type="ECO:0000313" key="3">
    <source>
        <dbReference type="Proteomes" id="UP001066276"/>
    </source>
</evidence>